<dbReference type="SUPFAM" id="SSF158791">
    <property type="entry name" value="MgtE N-terminal domain-like"/>
    <property type="match status" value="1"/>
</dbReference>
<dbReference type="Gene3D" id="1.10.357.20">
    <property type="entry name" value="SLC41 divalent cation transporters, integral membrane domain"/>
    <property type="match status" value="1"/>
</dbReference>
<evidence type="ECO:0000256" key="5">
    <source>
        <dbReference type="ARBA" id="ARBA00022842"/>
    </source>
</evidence>
<feature type="transmembrane region" description="Helical" evidence="9">
    <location>
        <begin position="318"/>
        <end position="339"/>
    </location>
</feature>
<dbReference type="Gene3D" id="3.10.580.10">
    <property type="entry name" value="CBS-domain"/>
    <property type="match status" value="1"/>
</dbReference>
<dbReference type="Gene3D" id="1.25.60.10">
    <property type="entry name" value="MgtE N-terminal domain-like"/>
    <property type="match status" value="1"/>
</dbReference>
<dbReference type="PANTHER" id="PTHR43773">
    <property type="entry name" value="MAGNESIUM TRANSPORTER MGTE"/>
    <property type="match status" value="1"/>
</dbReference>
<proteinExistence type="inferred from homology"/>
<dbReference type="InterPro" id="IPR046342">
    <property type="entry name" value="CBS_dom_sf"/>
</dbReference>
<evidence type="ECO:0000259" key="10">
    <source>
        <dbReference type="PROSITE" id="PS51371"/>
    </source>
</evidence>
<keyword evidence="3 9" id="KW-0813">Transport</keyword>
<evidence type="ECO:0000256" key="8">
    <source>
        <dbReference type="PROSITE-ProRule" id="PRU00703"/>
    </source>
</evidence>
<evidence type="ECO:0000256" key="6">
    <source>
        <dbReference type="ARBA" id="ARBA00022989"/>
    </source>
</evidence>
<dbReference type="InterPro" id="IPR006669">
    <property type="entry name" value="MgtE_transporter"/>
</dbReference>
<dbReference type="SUPFAM" id="SSF161093">
    <property type="entry name" value="MgtE membrane domain-like"/>
    <property type="match status" value="1"/>
</dbReference>
<evidence type="ECO:0000256" key="2">
    <source>
        <dbReference type="ARBA" id="ARBA00009749"/>
    </source>
</evidence>
<dbReference type="InterPro" id="IPR038076">
    <property type="entry name" value="MgtE_N_sf"/>
</dbReference>
<dbReference type="Pfam" id="PF00571">
    <property type="entry name" value="CBS"/>
    <property type="match status" value="2"/>
</dbReference>
<reference evidence="11 12" key="1">
    <citation type="submission" date="2023-05" db="EMBL/GenBank/DDBJ databases">
        <title>Novel species of genus Flectobacillus isolated from stream in China.</title>
        <authorList>
            <person name="Lu H."/>
        </authorList>
    </citation>
    <scope>NUCLEOTIDE SEQUENCE [LARGE SCALE GENOMIC DNA]</scope>
    <source>
        <strain evidence="11 12">LFS242W</strain>
    </source>
</reference>
<evidence type="ECO:0000313" key="12">
    <source>
        <dbReference type="Proteomes" id="UP001225761"/>
    </source>
</evidence>
<gene>
    <name evidence="11" type="primary">mgtE</name>
    <name evidence="11" type="ORF">QM481_04070</name>
</gene>
<evidence type="ECO:0000256" key="1">
    <source>
        <dbReference type="ARBA" id="ARBA00004141"/>
    </source>
</evidence>
<name>A0ABT6YXY3_9BACT</name>
<keyword evidence="9" id="KW-0479">Metal-binding</keyword>
<dbReference type="RefSeq" id="WP_166553695.1">
    <property type="nucleotide sequence ID" value="NZ_JASHIE010000002.1"/>
</dbReference>
<dbReference type="SMART" id="SM00924">
    <property type="entry name" value="MgtE_N"/>
    <property type="match status" value="1"/>
</dbReference>
<dbReference type="InterPro" id="IPR006668">
    <property type="entry name" value="Mg_transptr_MgtE_intracell_dom"/>
</dbReference>
<dbReference type="InterPro" id="IPR006667">
    <property type="entry name" value="SLC41_membr_dom"/>
</dbReference>
<keyword evidence="9" id="KW-1003">Cell membrane</keyword>
<evidence type="ECO:0000256" key="3">
    <source>
        <dbReference type="ARBA" id="ARBA00022448"/>
    </source>
</evidence>
<sequence length="448" mass="49501">MPFELTKEYLEKIQAAISEHNNEFIRTEMEELFPADITNILYELEGEEAHYLVTLLDTKLAAEIIVNLDPDDRKKFLKNFTSQQIAEYVDLLDSDDAVDILNEQPVNVREEVIALVSDREQARFIIDLLHYDEDCAGGLMQKELVKINVKQSVTECVEEIRRQAEDVENVYSVYVVDDEGTLLGRASLKKIILAKRGSKIADIFTDDIVSVKTTATGEEVADIMQKYDLDAVPVVNIQGRLLGRITIDDVVDFITEQAHEDVQAMAGISEDVEEDDSVWKLVRSRLPWLLIGMTGSFLAAKIIGVFDGEVARTPALAAFIPLIGSTGGNVGIQSSALIVQSLADKSGIDTSLTERLKKVLLVSLLNGLIAATFAFLGTLVLEHENTISLVMSLSIFSIVMLASFMGTITPLVLNQFDINPAVASGPFITTTNDLLGYGVYFLIVYMLI</sequence>
<feature type="domain" description="CBS" evidence="10">
    <location>
        <begin position="204"/>
        <end position="262"/>
    </location>
</feature>
<evidence type="ECO:0000256" key="7">
    <source>
        <dbReference type="ARBA" id="ARBA00023136"/>
    </source>
</evidence>
<keyword evidence="6 9" id="KW-1133">Transmembrane helix</keyword>
<feature type="domain" description="CBS" evidence="10">
    <location>
        <begin position="140"/>
        <end position="203"/>
    </location>
</feature>
<keyword evidence="7 9" id="KW-0472">Membrane</keyword>
<evidence type="ECO:0000313" key="11">
    <source>
        <dbReference type="EMBL" id="MDI9873688.1"/>
    </source>
</evidence>
<dbReference type="SMART" id="SM00116">
    <property type="entry name" value="CBS"/>
    <property type="match status" value="1"/>
</dbReference>
<dbReference type="SUPFAM" id="SSF54631">
    <property type="entry name" value="CBS-domain pair"/>
    <property type="match status" value="1"/>
</dbReference>
<comment type="subunit">
    <text evidence="9">Homodimer.</text>
</comment>
<dbReference type="PANTHER" id="PTHR43773:SF1">
    <property type="entry name" value="MAGNESIUM TRANSPORTER MGTE"/>
    <property type="match status" value="1"/>
</dbReference>
<protein>
    <recommendedName>
        <fullName evidence="9">Magnesium transporter MgtE</fullName>
    </recommendedName>
</protein>
<feature type="transmembrane region" description="Helical" evidence="9">
    <location>
        <begin position="425"/>
        <end position="447"/>
    </location>
</feature>
<keyword evidence="12" id="KW-1185">Reference proteome</keyword>
<comment type="caution">
    <text evidence="11">The sequence shown here is derived from an EMBL/GenBank/DDBJ whole genome shotgun (WGS) entry which is preliminary data.</text>
</comment>
<comment type="similarity">
    <text evidence="2 9">Belongs to the SLC41A transporter family.</text>
</comment>
<dbReference type="InterPro" id="IPR000644">
    <property type="entry name" value="CBS_dom"/>
</dbReference>
<dbReference type="EMBL" id="JASHIE010000002">
    <property type="protein sequence ID" value="MDI9873688.1"/>
    <property type="molecule type" value="Genomic_DNA"/>
</dbReference>
<keyword evidence="8" id="KW-0129">CBS domain</keyword>
<dbReference type="NCBIfam" id="TIGR00400">
    <property type="entry name" value="mgtE"/>
    <property type="match status" value="1"/>
</dbReference>
<keyword evidence="4 9" id="KW-0812">Transmembrane</keyword>
<dbReference type="CDD" id="cd04606">
    <property type="entry name" value="CBS_pair_Mg_transporter"/>
    <property type="match status" value="1"/>
</dbReference>
<dbReference type="Pfam" id="PF01769">
    <property type="entry name" value="MgtE"/>
    <property type="match status" value="1"/>
</dbReference>
<accession>A0ABT6YXY3</accession>
<dbReference type="Pfam" id="PF03448">
    <property type="entry name" value="MgtE_N"/>
    <property type="match status" value="1"/>
</dbReference>
<dbReference type="Proteomes" id="UP001225761">
    <property type="component" value="Unassembled WGS sequence"/>
</dbReference>
<feature type="transmembrane region" description="Helical" evidence="9">
    <location>
        <begin position="286"/>
        <end position="306"/>
    </location>
</feature>
<dbReference type="InterPro" id="IPR036739">
    <property type="entry name" value="SLC41_membr_dom_sf"/>
</dbReference>
<evidence type="ECO:0000256" key="4">
    <source>
        <dbReference type="ARBA" id="ARBA00022692"/>
    </source>
</evidence>
<organism evidence="11 12">
    <name type="scientific">Flectobacillus rivi</name>
    <dbReference type="NCBI Taxonomy" id="2984209"/>
    <lineage>
        <taxon>Bacteria</taxon>
        <taxon>Pseudomonadati</taxon>
        <taxon>Bacteroidota</taxon>
        <taxon>Cytophagia</taxon>
        <taxon>Cytophagales</taxon>
        <taxon>Flectobacillaceae</taxon>
        <taxon>Flectobacillus</taxon>
    </lineage>
</organism>
<feature type="transmembrane region" description="Helical" evidence="9">
    <location>
        <begin position="387"/>
        <end position="413"/>
    </location>
</feature>
<evidence type="ECO:0000256" key="9">
    <source>
        <dbReference type="RuleBase" id="RU362011"/>
    </source>
</evidence>
<comment type="function">
    <text evidence="9">Acts as a magnesium transporter.</text>
</comment>
<keyword evidence="5 9" id="KW-0460">Magnesium</keyword>
<dbReference type="PROSITE" id="PS51371">
    <property type="entry name" value="CBS"/>
    <property type="match status" value="2"/>
</dbReference>
<comment type="subcellular location">
    <subcellularLocation>
        <location evidence="9">Cell membrane</location>
        <topology evidence="9">Multi-pass membrane protein</topology>
    </subcellularLocation>
    <subcellularLocation>
        <location evidence="1">Membrane</location>
        <topology evidence="1">Multi-pass membrane protein</topology>
    </subcellularLocation>
</comment>
<feature type="transmembrane region" description="Helical" evidence="9">
    <location>
        <begin position="359"/>
        <end position="381"/>
    </location>
</feature>